<dbReference type="NCBIfam" id="TIGR04282">
    <property type="entry name" value="glyco_like_cofC"/>
    <property type="match status" value="1"/>
</dbReference>
<protein>
    <recommendedName>
        <fullName evidence="3">Glycosyltransferase</fullName>
    </recommendedName>
</protein>
<comment type="caution">
    <text evidence="1">The sequence shown here is derived from an EMBL/GenBank/DDBJ whole genome shotgun (WGS) entry which is preliminary data.</text>
</comment>
<proteinExistence type="predicted"/>
<dbReference type="AlphaFoldDB" id="A0A0R1J855"/>
<evidence type="ECO:0000313" key="1">
    <source>
        <dbReference type="EMBL" id="KRK63842.1"/>
    </source>
</evidence>
<dbReference type="Gene3D" id="3.90.550.10">
    <property type="entry name" value="Spore Coat Polysaccharide Biosynthesis Protein SpsA, Chain A"/>
    <property type="match status" value="1"/>
</dbReference>
<organism evidence="1 2">
    <name type="scientific">Companilactobacillus tucceti DSM 20183</name>
    <dbReference type="NCBI Taxonomy" id="1423811"/>
    <lineage>
        <taxon>Bacteria</taxon>
        <taxon>Bacillati</taxon>
        <taxon>Bacillota</taxon>
        <taxon>Bacilli</taxon>
        <taxon>Lactobacillales</taxon>
        <taxon>Lactobacillaceae</taxon>
        <taxon>Companilactobacillus</taxon>
    </lineage>
</organism>
<dbReference type="Proteomes" id="UP000050929">
    <property type="component" value="Unassembled WGS sequence"/>
</dbReference>
<accession>A0A0R1J855</accession>
<dbReference type="InterPro" id="IPR029044">
    <property type="entry name" value="Nucleotide-diphossugar_trans"/>
</dbReference>
<dbReference type="PANTHER" id="PTHR36529:SF1">
    <property type="entry name" value="GLYCOSYLTRANSFERASE"/>
    <property type="match status" value="1"/>
</dbReference>
<dbReference type="PANTHER" id="PTHR36529">
    <property type="entry name" value="SLL1095 PROTEIN"/>
    <property type="match status" value="1"/>
</dbReference>
<gene>
    <name evidence="1" type="ORF">FC72_GL001081</name>
</gene>
<reference evidence="1 2" key="1">
    <citation type="journal article" date="2015" name="Genome Announc.">
        <title>Expanding the biotechnology potential of lactobacilli through comparative genomics of 213 strains and associated genera.</title>
        <authorList>
            <person name="Sun Z."/>
            <person name="Harris H.M."/>
            <person name="McCann A."/>
            <person name="Guo C."/>
            <person name="Argimon S."/>
            <person name="Zhang W."/>
            <person name="Yang X."/>
            <person name="Jeffery I.B."/>
            <person name="Cooney J.C."/>
            <person name="Kagawa T.F."/>
            <person name="Liu W."/>
            <person name="Song Y."/>
            <person name="Salvetti E."/>
            <person name="Wrobel A."/>
            <person name="Rasinkangas P."/>
            <person name="Parkhill J."/>
            <person name="Rea M.C."/>
            <person name="O'Sullivan O."/>
            <person name="Ritari J."/>
            <person name="Douillard F.P."/>
            <person name="Paul Ross R."/>
            <person name="Yang R."/>
            <person name="Briner A.E."/>
            <person name="Felis G.E."/>
            <person name="de Vos W.M."/>
            <person name="Barrangou R."/>
            <person name="Klaenhammer T.R."/>
            <person name="Caufield P.W."/>
            <person name="Cui Y."/>
            <person name="Zhang H."/>
            <person name="O'Toole P.W."/>
        </authorList>
    </citation>
    <scope>NUCLEOTIDE SEQUENCE [LARGE SCALE GENOMIC DNA]</scope>
    <source>
        <strain evidence="1 2">DSM 20183</strain>
    </source>
</reference>
<dbReference type="InterPro" id="IPR018641">
    <property type="entry name" value="Trfase_1_rSAM/seldom-assoc"/>
</dbReference>
<dbReference type="SUPFAM" id="SSF53448">
    <property type="entry name" value="Nucleotide-diphospho-sugar transferases"/>
    <property type="match status" value="1"/>
</dbReference>
<keyword evidence="2" id="KW-1185">Reference proteome</keyword>
<name>A0A0R1J855_9LACO</name>
<dbReference type="RefSeq" id="WP_057766924.1">
    <property type="nucleotide sequence ID" value="NZ_AZDG01000021.1"/>
</dbReference>
<evidence type="ECO:0008006" key="3">
    <source>
        <dbReference type="Google" id="ProtNLM"/>
    </source>
</evidence>
<dbReference type="PATRIC" id="fig|1423811.3.peg.1094"/>
<evidence type="ECO:0000313" key="2">
    <source>
        <dbReference type="Proteomes" id="UP000050929"/>
    </source>
</evidence>
<sequence>MIEDAYIIFSKIPEAGYVKTRLEPDLSAVEAANIQALMLDKLISVSKKIKSSTDIFFVYKGHDDAITTEFLNNLPEWIHSFPQVEGSIGKKMSGAIETVQEQGYKRVILTGGDIPQLTPKTIEDAKKALLDHDVVLGPSYDGGYYMFGAGQLSVEEFLDADISWSTASVLDTTIKLLQDDGKTVELMPKLLDVDFKADLDKNIEFIKEN</sequence>
<dbReference type="EMBL" id="AZDG01000021">
    <property type="protein sequence ID" value="KRK63842.1"/>
    <property type="molecule type" value="Genomic_DNA"/>
</dbReference>
<dbReference type="Pfam" id="PF09837">
    <property type="entry name" value="DUF2064"/>
    <property type="match status" value="1"/>
</dbReference>
<dbReference type="STRING" id="1423811.FC72_GL001081"/>